<dbReference type="AlphaFoldDB" id="A0A402A671"/>
<evidence type="ECO:0000313" key="2">
    <source>
        <dbReference type="Proteomes" id="UP000287352"/>
    </source>
</evidence>
<dbReference type="RefSeq" id="WP_126582198.1">
    <property type="nucleotide sequence ID" value="NZ_BIFR01000002.1"/>
</dbReference>
<keyword evidence="2" id="KW-1185">Reference proteome</keyword>
<dbReference type="EMBL" id="BIFR01000002">
    <property type="protein sequence ID" value="GCE14647.1"/>
    <property type="molecule type" value="Genomic_DNA"/>
</dbReference>
<evidence type="ECO:0008006" key="3">
    <source>
        <dbReference type="Google" id="ProtNLM"/>
    </source>
</evidence>
<gene>
    <name evidence="1" type="ORF">KTT_45060</name>
</gene>
<reference evidence="2" key="1">
    <citation type="submission" date="2018-12" db="EMBL/GenBank/DDBJ databases">
        <title>Tengunoibacter tsumagoiensis gen. nov., sp. nov., Dictyobacter kobayashii sp. nov., D. alpinus sp. nov., and D. joshuensis sp. nov. and description of Dictyobacteraceae fam. nov. within the order Ktedonobacterales isolated from Tengu-no-mugimeshi.</title>
        <authorList>
            <person name="Wang C.M."/>
            <person name="Zheng Y."/>
            <person name="Sakai Y."/>
            <person name="Toyoda A."/>
            <person name="Minakuchi Y."/>
            <person name="Abe K."/>
            <person name="Yokota A."/>
            <person name="Yabe S."/>
        </authorList>
    </citation>
    <scope>NUCLEOTIDE SEQUENCE [LARGE SCALE GENOMIC DNA]</scope>
    <source>
        <strain evidence="2">Uno3</strain>
    </source>
</reference>
<protein>
    <recommendedName>
        <fullName evidence="3">Nif11 domain-containing protein</fullName>
    </recommendedName>
</protein>
<comment type="caution">
    <text evidence="1">The sequence shown here is derived from an EMBL/GenBank/DDBJ whole genome shotgun (WGS) entry which is preliminary data.</text>
</comment>
<dbReference type="Proteomes" id="UP000287352">
    <property type="component" value="Unassembled WGS sequence"/>
</dbReference>
<name>A0A402A671_9CHLR</name>
<sequence>MSDQNNQQLRALARQLSERMKTEPDFKAQVEKDPSATLTAAGLPTDAVKEFLQLTSTDDVTGYSADTIWISICILSGL</sequence>
<organism evidence="1 2">
    <name type="scientific">Tengunoibacter tsumagoiensis</name>
    <dbReference type="NCBI Taxonomy" id="2014871"/>
    <lineage>
        <taxon>Bacteria</taxon>
        <taxon>Bacillati</taxon>
        <taxon>Chloroflexota</taxon>
        <taxon>Ktedonobacteria</taxon>
        <taxon>Ktedonobacterales</taxon>
        <taxon>Dictyobacteraceae</taxon>
        <taxon>Tengunoibacter</taxon>
    </lineage>
</organism>
<accession>A0A402A671</accession>
<proteinExistence type="predicted"/>
<dbReference type="OrthoDB" id="9155093at2"/>
<evidence type="ECO:0000313" key="1">
    <source>
        <dbReference type="EMBL" id="GCE14647.1"/>
    </source>
</evidence>